<dbReference type="InParanoid" id="A0A0C3F058"/>
<dbReference type="HOGENOM" id="CLU_012066_2_0_1"/>
<feature type="domain" description="DUF4246" evidence="2">
    <location>
        <begin position="3"/>
        <end position="40"/>
    </location>
</feature>
<organism evidence="3 4">
    <name type="scientific">Piloderma croceum (strain F 1598)</name>
    <dbReference type="NCBI Taxonomy" id="765440"/>
    <lineage>
        <taxon>Eukaryota</taxon>
        <taxon>Fungi</taxon>
        <taxon>Dikarya</taxon>
        <taxon>Basidiomycota</taxon>
        <taxon>Agaricomycotina</taxon>
        <taxon>Agaricomycetes</taxon>
        <taxon>Agaricomycetidae</taxon>
        <taxon>Atheliales</taxon>
        <taxon>Atheliaceae</taxon>
        <taxon>Piloderma</taxon>
    </lineage>
</organism>
<reference evidence="3 4" key="1">
    <citation type="submission" date="2014-04" db="EMBL/GenBank/DDBJ databases">
        <authorList>
            <consortium name="DOE Joint Genome Institute"/>
            <person name="Kuo A."/>
            <person name="Tarkka M."/>
            <person name="Buscot F."/>
            <person name="Kohler A."/>
            <person name="Nagy L.G."/>
            <person name="Floudas D."/>
            <person name="Copeland A."/>
            <person name="Barry K.W."/>
            <person name="Cichocki N."/>
            <person name="Veneault-Fourrey C."/>
            <person name="LaButti K."/>
            <person name="Lindquist E.A."/>
            <person name="Lipzen A."/>
            <person name="Lundell T."/>
            <person name="Morin E."/>
            <person name="Murat C."/>
            <person name="Sun H."/>
            <person name="Tunlid A."/>
            <person name="Henrissat B."/>
            <person name="Grigoriev I.V."/>
            <person name="Hibbett D.S."/>
            <person name="Martin F."/>
            <person name="Nordberg H.P."/>
            <person name="Cantor M.N."/>
            <person name="Hua S.X."/>
        </authorList>
    </citation>
    <scope>NUCLEOTIDE SEQUENCE [LARGE SCALE GENOMIC DNA]</scope>
    <source>
        <strain evidence="3 4">F 1598</strain>
    </source>
</reference>
<dbReference type="AlphaFoldDB" id="A0A0C3F058"/>
<evidence type="ECO:0000259" key="1">
    <source>
        <dbReference type="Pfam" id="PF14033"/>
    </source>
</evidence>
<dbReference type="InterPro" id="IPR049192">
    <property type="entry name" value="DUF4246_C"/>
</dbReference>
<evidence type="ECO:0000313" key="3">
    <source>
        <dbReference type="EMBL" id="KIM73544.1"/>
    </source>
</evidence>
<keyword evidence="4" id="KW-1185">Reference proteome</keyword>
<protein>
    <submittedName>
        <fullName evidence="3">Uncharacterized protein</fullName>
    </submittedName>
</protein>
<dbReference type="InterPro" id="IPR025340">
    <property type="entry name" value="DUF4246"/>
</dbReference>
<dbReference type="Pfam" id="PF21666">
    <property type="entry name" value="DUF4246_N"/>
    <property type="match status" value="1"/>
</dbReference>
<evidence type="ECO:0000313" key="4">
    <source>
        <dbReference type="Proteomes" id="UP000054166"/>
    </source>
</evidence>
<reference evidence="4" key="2">
    <citation type="submission" date="2015-01" db="EMBL/GenBank/DDBJ databases">
        <title>Evolutionary Origins and Diversification of the Mycorrhizal Mutualists.</title>
        <authorList>
            <consortium name="DOE Joint Genome Institute"/>
            <consortium name="Mycorrhizal Genomics Consortium"/>
            <person name="Kohler A."/>
            <person name="Kuo A."/>
            <person name="Nagy L.G."/>
            <person name="Floudas D."/>
            <person name="Copeland A."/>
            <person name="Barry K.W."/>
            <person name="Cichocki N."/>
            <person name="Veneault-Fourrey C."/>
            <person name="LaButti K."/>
            <person name="Lindquist E.A."/>
            <person name="Lipzen A."/>
            <person name="Lundell T."/>
            <person name="Morin E."/>
            <person name="Murat C."/>
            <person name="Riley R."/>
            <person name="Ohm R."/>
            <person name="Sun H."/>
            <person name="Tunlid A."/>
            <person name="Henrissat B."/>
            <person name="Grigoriev I.V."/>
            <person name="Hibbett D.S."/>
            <person name="Martin F."/>
        </authorList>
    </citation>
    <scope>NUCLEOTIDE SEQUENCE [LARGE SCALE GENOMIC DNA]</scope>
    <source>
        <strain evidence="4">F 1598</strain>
    </source>
</reference>
<sequence length="406" mass="46177">MKLTPLREFTMMQFMNKITDKSDWDAKIFDETVIGKWKVEALSAPDVDITESMITWCIDELQYKPKKFRETGLIATYDGDIAKSDTIIPLCLRNALKVAAAPLENIPAEDRDWHLGSGNIVQDLVDPSLFPVVYGRTRILRDSVVGLDDCVKRCGDGVTLQVPPEGAKLFGYSCKYQWLPCDVAFQADRARITSYINNLHPQAYKSLYEVMERIIESAIPLWNQTLTHLKTCHRRSPRINYNRCVYDPDSFPEEIKPQQLPNEDDGDYLNRLNEWLRANRKVVKPEPGKFALPRQDVNKDGTQSNEAIRVDLNKEFSESGLQIIVKLTNIHLTPEKPNYMGGDWHVESQLNEHICATAFYYYDSANITLSANIQYLLPMASAMNRATSIGSRKSSGASRVNPLYST</sequence>
<dbReference type="PANTHER" id="PTHR33119">
    <property type="entry name" value="IFI3P"/>
    <property type="match status" value="1"/>
</dbReference>
<dbReference type="Pfam" id="PF14033">
    <property type="entry name" value="DUF4246"/>
    <property type="match status" value="1"/>
</dbReference>
<dbReference type="Proteomes" id="UP000054166">
    <property type="component" value="Unassembled WGS sequence"/>
</dbReference>
<name>A0A0C3F058_PILCF</name>
<dbReference type="PANTHER" id="PTHR33119:SF1">
    <property type="entry name" value="FE2OG DIOXYGENASE DOMAIN-CONTAINING PROTEIN"/>
    <property type="match status" value="1"/>
</dbReference>
<gene>
    <name evidence="3" type="ORF">PILCRDRAFT_829024</name>
</gene>
<dbReference type="InterPro" id="IPR049207">
    <property type="entry name" value="DUF4246_N"/>
</dbReference>
<evidence type="ECO:0000259" key="2">
    <source>
        <dbReference type="Pfam" id="PF21666"/>
    </source>
</evidence>
<feature type="domain" description="DUF4246" evidence="1">
    <location>
        <begin position="51"/>
        <end position="370"/>
    </location>
</feature>
<proteinExistence type="predicted"/>
<dbReference type="STRING" id="765440.A0A0C3F058"/>
<accession>A0A0C3F058</accession>
<dbReference type="EMBL" id="KN833079">
    <property type="protein sequence ID" value="KIM73544.1"/>
    <property type="molecule type" value="Genomic_DNA"/>
</dbReference>
<dbReference type="OrthoDB" id="415532at2759"/>